<keyword evidence="3" id="KW-1185">Reference proteome</keyword>
<reference evidence="3 4" key="1">
    <citation type="submission" date="2016-05" db="EMBL/GenBank/DDBJ databases">
        <title>Complete genome sequence of two 2,5-diketo-D-glunonic acid producing strain Tatumella citrea.</title>
        <authorList>
            <person name="Duan C."/>
            <person name="Yang J."/>
            <person name="Yang S."/>
        </authorList>
    </citation>
    <scope>NUCLEOTIDE SEQUENCE [LARGE SCALE GENOMIC DNA]</scope>
    <source>
        <strain evidence="2 3">ATCC 39140</strain>
        <strain evidence="1 4">DSM 13699</strain>
    </source>
</reference>
<accession>A0A1Y0LKZ7</accession>
<name>A0A1Y0LKZ7_TATCI</name>
<sequence length="62" mass="6967">MSILKKISNSCDFFEYAAISCRPGCYRFGRISDCAATSGIFSEPKFTLVDGWISKFFDVLLI</sequence>
<evidence type="ECO:0000313" key="4">
    <source>
        <dbReference type="Proteomes" id="UP000195814"/>
    </source>
</evidence>
<evidence type="ECO:0000313" key="2">
    <source>
        <dbReference type="EMBL" id="ARU98754.1"/>
    </source>
</evidence>
<dbReference type="KEGG" id="tci:A7K98_13705"/>
<proteinExistence type="predicted"/>
<gene>
    <name evidence="1" type="ORF">A7K98_13705</name>
    <name evidence="2" type="ORF">A7K99_13690</name>
</gene>
<dbReference type="Proteomes" id="UP000195814">
    <property type="component" value="Chromosome"/>
</dbReference>
<protein>
    <submittedName>
        <fullName evidence="1">Uncharacterized protein</fullName>
    </submittedName>
</protein>
<organism evidence="1 4">
    <name type="scientific">Tatumella citrea</name>
    <name type="common">Pantoea citrea</name>
    <dbReference type="NCBI Taxonomy" id="53336"/>
    <lineage>
        <taxon>Bacteria</taxon>
        <taxon>Pseudomonadati</taxon>
        <taxon>Pseudomonadota</taxon>
        <taxon>Gammaproteobacteria</taxon>
        <taxon>Enterobacterales</taxon>
        <taxon>Erwiniaceae</taxon>
        <taxon>Tatumella</taxon>
    </lineage>
</organism>
<dbReference type="EMBL" id="CP015579">
    <property type="protein sequence ID" value="ARU94716.1"/>
    <property type="molecule type" value="Genomic_DNA"/>
</dbReference>
<evidence type="ECO:0000313" key="3">
    <source>
        <dbReference type="Proteomes" id="UP000195729"/>
    </source>
</evidence>
<evidence type="ECO:0000313" key="1">
    <source>
        <dbReference type="EMBL" id="ARU94716.1"/>
    </source>
</evidence>
<dbReference type="AlphaFoldDB" id="A0A1Y0LKZ7"/>
<dbReference type="EMBL" id="CP015581">
    <property type="protein sequence ID" value="ARU98754.1"/>
    <property type="molecule type" value="Genomic_DNA"/>
</dbReference>
<dbReference type="Proteomes" id="UP000195729">
    <property type="component" value="Chromosome"/>
</dbReference>